<evidence type="ECO:0000313" key="9">
    <source>
        <dbReference type="Ensembl" id="ENSSFOP00015016115.1"/>
    </source>
</evidence>
<sequence>MPVRNGYNLVEEAAADLRVPLYDEEAFRHGITFQSKYVGSLNMPRPSSRVEIVAAMRRIRNEFKTKCIKKKKVSIVVSVDGVKVILWKNQKRKEWTWDESKLLVLHDPIYRIFYVSHDSRELRVFSYIARDGSSSSFRCNVFKSKKKVQAVRIVRTLGQAFEVSHQLSLQNAQQHLGESQSSEEELSGQQLTGAQEGVEDATRKGTLAGRPCDQAAREDPGSEELDMLKSSYDLKARDSQDWETFLLSMEGPQGDLSLTSNQAFQLPPLAAQHHLQLLQHQLHQQQLQMQVAVSQVQLLKEQLAAETQARTEAQAQVGQLLLQNRDLLQHVALLLQQLKDLEGKALDIIHSGESSPWGPVFSLSLRNSHCSERGQSFDSSPVGKPGKTSTPTLLEGCAESCFSLLSLGNEAHLDAPGEDKALVEAEVSQQVEGSDDSGGQIVKINTRTVRRVMEWFQQSVPRLNAPPSNAGRKKVDKTRFLGQPQPTCDIDGVSLGHRTSPPHAEPCDTYSLGNSENESCTTSEDSGVRCEKSALSPQHQAALKAQGPCLSASSSCSGQQEDSDGYSPTSMPVLSSCPAATPDSYECPFTSSSIASGI</sequence>
<dbReference type="CDD" id="cd01270">
    <property type="entry name" value="PTB_CAPON-like"/>
    <property type="match status" value="1"/>
</dbReference>
<dbReference type="Pfam" id="PF00640">
    <property type="entry name" value="PID"/>
    <property type="match status" value="1"/>
</dbReference>
<dbReference type="RefSeq" id="XP_018614426.1">
    <property type="nucleotide sequence ID" value="XM_018758910.2"/>
</dbReference>
<accession>A0A8C9V1W3</accession>
<dbReference type="FunFam" id="2.30.29.30:FF:000124">
    <property type="entry name" value="carboxyl-terminal PDZ ligand of neuronal nitric oxide synthase protein-like"/>
    <property type="match status" value="1"/>
</dbReference>
<dbReference type="OrthoDB" id="10030336at2759"/>
<evidence type="ECO:0000256" key="1">
    <source>
        <dbReference type="ARBA" id="ARBA00023054"/>
    </source>
</evidence>
<evidence type="ECO:0000256" key="5">
    <source>
        <dbReference type="ARBA" id="ARBA00075107"/>
    </source>
</evidence>
<dbReference type="GeneTree" id="ENSGT00940000164999"/>
<dbReference type="PROSITE" id="PS01179">
    <property type="entry name" value="PID"/>
    <property type="match status" value="1"/>
</dbReference>
<comment type="function">
    <text evidence="2">Adapter protein involved in neuronal nitric-oxide (NO) synthesis regulation via its association with nNOS/NOS1. The complex formed with NOS1 and synapsins is necessary for specific NO and synapsin functions at a presynaptic level. Mediates an indirect interaction between NOS1 and RASD1 leading to enhance the ability of NOS1 to activate RASD1. Competes with DLG4 for interaction with NOS1, possibly affecting NOS1 activity by regulating the interaction between NOS1 and DLG4. In kidney podocytes, plays a role in podosomes and filopodia formation through CDC42 activation.</text>
</comment>
<feature type="region of interest" description="Disordered" evidence="7">
    <location>
        <begin position="481"/>
        <end position="524"/>
    </location>
</feature>
<dbReference type="Gene3D" id="2.30.29.30">
    <property type="entry name" value="Pleckstrin-homology domain (PH domain)/Phosphotyrosine-binding domain (PTB)"/>
    <property type="match status" value="1"/>
</dbReference>
<gene>
    <name evidence="9" type="primary">LOC108938373</name>
</gene>
<feature type="region of interest" description="Disordered" evidence="7">
    <location>
        <begin position="172"/>
        <end position="225"/>
    </location>
</feature>
<evidence type="ECO:0000256" key="4">
    <source>
        <dbReference type="ARBA" id="ARBA00075003"/>
    </source>
</evidence>
<reference evidence="9" key="3">
    <citation type="submission" date="2025-09" db="UniProtKB">
        <authorList>
            <consortium name="Ensembl"/>
        </authorList>
    </citation>
    <scope>IDENTIFICATION</scope>
</reference>
<dbReference type="GeneID" id="108938373"/>
<dbReference type="PANTHER" id="PTHR11232:SF80">
    <property type="entry name" value="CARBOXYL-TERMINAL PDZ LIGAND OF NEURONAL NITRIC OXIDE SYNTHASE PROTEIN ISOFORM X1"/>
    <property type="match status" value="1"/>
</dbReference>
<dbReference type="SMART" id="SM00462">
    <property type="entry name" value="PTB"/>
    <property type="match status" value="1"/>
</dbReference>
<dbReference type="InterPro" id="IPR006020">
    <property type="entry name" value="PTB/PI_dom"/>
</dbReference>
<dbReference type="InterPro" id="IPR011993">
    <property type="entry name" value="PH-like_dom_sf"/>
</dbReference>
<dbReference type="Proteomes" id="UP000694397">
    <property type="component" value="Chromosome 17"/>
</dbReference>
<name>A0A8C9V1W3_SCLFO</name>
<protein>
    <recommendedName>
        <fullName evidence="3">Carboxyl-terminal PDZ ligand of neuronal nitric oxide synthase protein</fullName>
    </recommendedName>
    <alternativeName>
        <fullName evidence="5">C-terminal PDZ ligand of neuronal nitric oxide synthase protein</fullName>
    </alternativeName>
    <alternativeName>
        <fullName evidence="4">Nitric oxide synthase 1 adaptor protein</fullName>
    </alternativeName>
</protein>
<keyword evidence="10" id="KW-1185">Reference proteome</keyword>
<dbReference type="PANTHER" id="PTHR11232">
    <property type="entry name" value="PHOSPHOTYROSINE INTERACTION DOMAIN-CONTAINING FAMILY MEMBER"/>
    <property type="match status" value="1"/>
</dbReference>
<feature type="coiled-coil region" evidence="6">
    <location>
        <begin position="296"/>
        <end position="344"/>
    </location>
</feature>
<evidence type="ECO:0000313" key="10">
    <source>
        <dbReference type="Proteomes" id="UP000694397"/>
    </source>
</evidence>
<keyword evidence="1 6" id="KW-0175">Coiled coil</keyword>
<dbReference type="Ensembl" id="ENSSFOT00015016301.2">
    <property type="protein sequence ID" value="ENSSFOP00015016115.1"/>
    <property type="gene ID" value="ENSSFOG00015010404.2"/>
</dbReference>
<proteinExistence type="predicted"/>
<reference evidence="9" key="2">
    <citation type="submission" date="2025-08" db="UniProtKB">
        <authorList>
            <consortium name="Ensembl"/>
        </authorList>
    </citation>
    <scope>IDENTIFICATION</scope>
</reference>
<feature type="compositionally biased region" description="Polar residues" evidence="7">
    <location>
        <begin position="511"/>
        <end position="524"/>
    </location>
</feature>
<evidence type="ECO:0000256" key="3">
    <source>
        <dbReference type="ARBA" id="ARBA00067706"/>
    </source>
</evidence>
<evidence type="ECO:0000259" key="8">
    <source>
        <dbReference type="PROSITE" id="PS01179"/>
    </source>
</evidence>
<feature type="domain" description="PID" evidence="8">
    <location>
        <begin position="30"/>
        <end position="173"/>
    </location>
</feature>
<feature type="region of interest" description="Disordered" evidence="7">
    <location>
        <begin position="550"/>
        <end position="582"/>
    </location>
</feature>
<dbReference type="SUPFAM" id="SSF50729">
    <property type="entry name" value="PH domain-like"/>
    <property type="match status" value="1"/>
</dbReference>
<evidence type="ECO:0000256" key="6">
    <source>
        <dbReference type="SAM" id="Coils"/>
    </source>
</evidence>
<dbReference type="GO" id="GO:0050998">
    <property type="term" value="F:nitric-oxide synthase binding"/>
    <property type="evidence" value="ECO:0007669"/>
    <property type="project" value="TreeGrafter"/>
</dbReference>
<dbReference type="InterPro" id="IPR051133">
    <property type="entry name" value="Adapter_Engulfment-Domain"/>
</dbReference>
<evidence type="ECO:0000256" key="7">
    <source>
        <dbReference type="SAM" id="MobiDB-lite"/>
    </source>
</evidence>
<reference evidence="9 10" key="1">
    <citation type="submission" date="2019-04" db="EMBL/GenBank/DDBJ databases">
        <authorList>
            <consortium name="Wellcome Sanger Institute Data Sharing"/>
        </authorList>
    </citation>
    <scope>NUCLEOTIDE SEQUENCE [LARGE SCALE GENOMIC DNA]</scope>
</reference>
<feature type="compositionally biased region" description="Polar residues" evidence="7">
    <location>
        <begin position="551"/>
        <end position="573"/>
    </location>
</feature>
<dbReference type="AlphaFoldDB" id="A0A8C9V1W3"/>
<evidence type="ECO:0000256" key="2">
    <source>
        <dbReference type="ARBA" id="ARBA00054402"/>
    </source>
</evidence>
<organism evidence="9 10">
    <name type="scientific">Scleropages formosus</name>
    <name type="common">Asian bonytongue</name>
    <name type="synonym">Osteoglossum formosum</name>
    <dbReference type="NCBI Taxonomy" id="113540"/>
    <lineage>
        <taxon>Eukaryota</taxon>
        <taxon>Metazoa</taxon>
        <taxon>Chordata</taxon>
        <taxon>Craniata</taxon>
        <taxon>Vertebrata</taxon>
        <taxon>Euteleostomi</taxon>
        <taxon>Actinopterygii</taxon>
        <taxon>Neopterygii</taxon>
        <taxon>Teleostei</taxon>
        <taxon>Osteoglossocephala</taxon>
        <taxon>Osteoglossomorpha</taxon>
        <taxon>Osteoglossiformes</taxon>
        <taxon>Osteoglossidae</taxon>
        <taxon>Scleropages</taxon>
    </lineage>
</organism>